<sequence>MGLAHQAIEYRLLDPDFILNQQEEDEDEQDDEAEEQDAPRPIRPFPLDHSFDVRAYSDTYSIQEFRFTCAQLQEIIGLLRIPPFIVTPSRDKVDSLTVLCMAMYRLSFPERLNRMERMFRRSAPSISRLINQIVRWVMLRWDRLLYWDEHRLTREKLSEYADACYHASGGQCNNVFAFVDGTAREIQMPTINQQAMYSGHKCHHCVKYQGIVAPDGILLHLSSAFSGTNHDMTIFDGTGFQQVLDQFAYDQNGVALAIYGDSAYTANGHVLIGYRGNGLTPDQIAFNRVMSSLRVTIEWTFKHITQQFMGIDFPRTHRLPVHMDRRSL</sequence>
<keyword evidence="6" id="KW-1185">Reference proteome</keyword>
<proteinExistence type="predicted"/>
<dbReference type="Pfam" id="PF13359">
    <property type="entry name" value="DDE_Tnp_4"/>
    <property type="match status" value="1"/>
</dbReference>
<accession>A0A9P3M159</accession>
<evidence type="ECO:0000259" key="4">
    <source>
        <dbReference type="Pfam" id="PF13359"/>
    </source>
</evidence>
<evidence type="ECO:0000256" key="1">
    <source>
        <dbReference type="ARBA" id="ARBA00001968"/>
    </source>
</evidence>
<organism evidence="5 6">
    <name type="scientific">Entomortierella parvispora</name>
    <dbReference type="NCBI Taxonomy" id="205924"/>
    <lineage>
        <taxon>Eukaryota</taxon>
        <taxon>Fungi</taxon>
        <taxon>Fungi incertae sedis</taxon>
        <taxon>Mucoromycota</taxon>
        <taxon>Mortierellomycotina</taxon>
        <taxon>Mortierellomycetes</taxon>
        <taxon>Mortierellales</taxon>
        <taxon>Mortierellaceae</taxon>
        <taxon>Entomortierella</taxon>
    </lineage>
</organism>
<comment type="caution">
    <text evidence="5">The sequence shown here is derived from an EMBL/GenBank/DDBJ whole genome shotgun (WGS) entry which is preliminary data.</text>
</comment>
<dbReference type="OrthoDB" id="2283549at2759"/>
<feature type="domain" description="DDE Tnp4" evidence="4">
    <location>
        <begin position="179"/>
        <end position="310"/>
    </location>
</feature>
<dbReference type="InterPro" id="IPR027806">
    <property type="entry name" value="HARBI1_dom"/>
</dbReference>
<name>A0A9P3M159_9FUNG</name>
<dbReference type="Proteomes" id="UP000827284">
    <property type="component" value="Unassembled WGS sequence"/>
</dbReference>
<dbReference type="PANTHER" id="PTHR34615:SF1">
    <property type="entry name" value="PX DOMAIN-CONTAINING PROTEIN"/>
    <property type="match status" value="1"/>
</dbReference>
<dbReference type="EMBL" id="BQFW01000014">
    <property type="protein sequence ID" value="GJJ78236.1"/>
    <property type="molecule type" value="Genomic_DNA"/>
</dbReference>
<evidence type="ECO:0000256" key="3">
    <source>
        <dbReference type="SAM" id="MobiDB-lite"/>
    </source>
</evidence>
<gene>
    <name evidence="5" type="ORF">EMPS_10595</name>
</gene>
<dbReference type="GO" id="GO:0046872">
    <property type="term" value="F:metal ion binding"/>
    <property type="evidence" value="ECO:0007669"/>
    <property type="project" value="UniProtKB-KW"/>
</dbReference>
<keyword evidence="2" id="KW-0479">Metal-binding</keyword>
<comment type="cofactor">
    <cofactor evidence="1">
        <name>a divalent metal cation</name>
        <dbReference type="ChEBI" id="CHEBI:60240"/>
    </cofactor>
</comment>
<protein>
    <submittedName>
        <fullName evidence="5">Nuclease HARBI1</fullName>
    </submittedName>
</protein>
<dbReference type="AlphaFoldDB" id="A0A9P3M159"/>
<reference evidence="5" key="1">
    <citation type="submission" date="2021-11" db="EMBL/GenBank/DDBJ databases">
        <authorList>
            <person name="Herlambang A."/>
            <person name="Guo Y."/>
            <person name="Takashima Y."/>
            <person name="Nishizawa T."/>
        </authorList>
    </citation>
    <scope>NUCLEOTIDE SEQUENCE</scope>
    <source>
        <strain evidence="5">E1425</strain>
    </source>
</reference>
<feature type="region of interest" description="Disordered" evidence="3">
    <location>
        <begin position="20"/>
        <end position="43"/>
    </location>
</feature>
<feature type="compositionally biased region" description="Acidic residues" evidence="3">
    <location>
        <begin position="22"/>
        <end position="36"/>
    </location>
</feature>
<dbReference type="PANTHER" id="PTHR34615">
    <property type="entry name" value="PX DOMAIN-CONTAINING PROTEIN"/>
    <property type="match status" value="1"/>
</dbReference>
<evidence type="ECO:0000256" key="2">
    <source>
        <dbReference type="ARBA" id="ARBA00022723"/>
    </source>
</evidence>
<evidence type="ECO:0000313" key="5">
    <source>
        <dbReference type="EMBL" id="GJJ78236.1"/>
    </source>
</evidence>
<evidence type="ECO:0000313" key="6">
    <source>
        <dbReference type="Proteomes" id="UP000827284"/>
    </source>
</evidence>
<reference evidence="5" key="2">
    <citation type="journal article" date="2022" name="Microbiol. Resour. Announc.">
        <title>Whole-Genome Sequence of Entomortierella parvispora E1425, a Mucoromycotan Fungus Associated with Burkholderiaceae-Related Endosymbiotic Bacteria.</title>
        <authorList>
            <person name="Herlambang A."/>
            <person name="Guo Y."/>
            <person name="Takashima Y."/>
            <person name="Narisawa K."/>
            <person name="Ohta H."/>
            <person name="Nishizawa T."/>
        </authorList>
    </citation>
    <scope>NUCLEOTIDE SEQUENCE</scope>
    <source>
        <strain evidence="5">E1425</strain>
    </source>
</reference>